<dbReference type="SUPFAM" id="SSF63446">
    <property type="entry name" value="Type I dockerin domain"/>
    <property type="match status" value="1"/>
</dbReference>
<comment type="caution">
    <text evidence="3">The sequence shown here is derived from an EMBL/GenBank/DDBJ whole genome shotgun (WGS) entry which is preliminary data.</text>
</comment>
<keyword evidence="3" id="KW-0378">Hydrolase</keyword>
<accession>A0A4R2KXK2</accession>
<dbReference type="PROSITE" id="PS00018">
    <property type="entry name" value="EF_HAND_1"/>
    <property type="match status" value="1"/>
</dbReference>
<organism evidence="3 4">
    <name type="scientific">Marinisporobacter balticus</name>
    <dbReference type="NCBI Taxonomy" id="2018667"/>
    <lineage>
        <taxon>Bacteria</taxon>
        <taxon>Bacillati</taxon>
        <taxon>Bacillota</taxon>
        <taxon>Clostridia</taxon>
        <taxon>Peptostreptococcales</taxon>
        <taxon>Thermotaleaceae</taxon>
        <taxon>Marinisporobacter</taxon>
    </lineage>
</organism>
<keyword evidence="4" id="KW-1185">Reference proteome</keyword>
<dbReference type="Pfam" id="PF13620">
    <property type="entry name" value="CarboxypepD_reg"/>
    <property type="match status" value="1"/>
</dbReference>
<dbReference type="InterPro" id="IPR018247">
    <property type="entry name" value="EF_Hand_1_Ca_BS"/>
</dbReference>
<dbReference type="InterPro" id="IPR036439">
    <property type="entry name" value="Dockerin_dom_sf"/>
</dbReference>
<feature type="domain" description="Cohesin" evidence="2">
    <location>
        <begin position="30"/>
        <end position="170"/>
    </location>
</feature>
<dbReference type="GO" id="GO:0000272">
    <property type="term" value="P:polysaccharide catabolic process"/>
    <property type="evidence" value="ECO:0007669"/>
    <property type="project" value="InterPro"/>
</dbReference>
<dbReference type="InterPro" id="IPR002102">
    <property type="entry name" value="Cohesin_dom"/>
</dbReference>
<dbReference type="OrthoDB" id="2036332at2"/>
<dbReference type="GO" id="GO:0030246">
    <property type="term" value="F:carbohydrate binding"/>
    <property type="evidence" value="ECO:0007669"/>
    <property type="project" value="InterPro"/>
</dbReference>
<dbReference type="Gene3D" id="2.60.40.1120">
    <property type="entry name" value="Carboxypeptidase-like, regulatory domain"/>
    <property type="match status" value="1"/>
</dbReference>
<dbReference type="InterPro" id="IPR013784">
    <property type="entry name" value="Carb-bd-like_fold"/>
</dbReference>
<sequence length="319" mass="36180">MKKIVKSMCIILIGLLSTSIFSYAQENELTLKVNKEKVAIEDEILVNIMAENSENIAGANIQINYDGQKMKLITKKILLEEENIINIQCANRDLQDLDKLQDGEGTSKIIFGFKKNKALINEKQKALATFIFKAKEVGEGRIALGIESQLIQEKNSNGALDYVYTNPKIQQEDTIIYIENKGKISGNVSTSDGFNIDNTKIKLLKDATELQSITLKNNTYMFTNVEDGSYTIIAEKQGYETFQKDIMVVAGQNFLLDFELQRIKEDIDRNGKIELEDLVFMASRFGLEKDEAGWHDDADVNKDHIIDMRDILFISRTLE</sequence>
<gene>
    <name evidence="3" type="ORF">EV214_104141</name>
</gene>
<dbReference type="Gene3D" id="1.10.1330.10">
    <property type="entry name" value="Dockerin domain"/>
    <property type="match status" value="1"/>
</dbReference>
<dbReference type="SUPFAM" id="SSF49384">
    <property type="entry name" value="Carbohydrate-binding domain"/>
    <property type="match status" value="1"/>
</dbReference>
<proteinExistence type="predicted"/>
<keyword evidence="1" id="KW-0732">Signal</keyword>
<keyword evidence="3" id="KW-0121">Carboxypeptidase</keyword>
<evidence type="ECO:0000313" key="3">
    <source>
        <dbReference type="EMBL" id="TCO78754.1"/>
    </source>
</evidence>
<dbReference type="Pfam" id="PF00963">
    <property type="entry name" value="Cohesin"/>
    <property type="match status" value="1"/>
</dbReference>
<name>A0A4R2KXK2_9FIRM</name>
<evidence type="ECO:0000313" key="4">
    <source>
        <dbReference type="Proteomes" id="UP000294919"/>
    </source>
</evidence>
<dbReference type="Gene3D" id="2.60.40.680">
    <property type="match status" value="1"/>
</dbReference>
<feature type="chain" id="PRO_5020188609" evidence="1">
    <location>
        <begin position="25"/>
        <end position="319"/>
    </location>
</feature>
<evidence type="ECO:0000259" key="2">
    <source>
        <dbReference type="Pfam" id="PF00963"/>
    </source>
</evidence>
<dbReference type="AlphaFoldDB" id="A0A4R2KXK2"/>
<dbReference type="GO" id="GO:0004553">
    <property type="term" value="F:hydrolase activity, hydrolyzing O-glycosyl compounds"/>
    <property type="evidence" value="ECO:0007669"/>
    <property type="project" value="InterPro"/>
</dbReference>
<keyword evidence="3" id="KW-0645">Protease</keyword>
<dbReference type="PROSITE" id="PS00448">
    <property type="entry name" value="CLOS_CELLULOSOME_RPT"/>
    <property type="match status" value="1"/>
</dbReference>
<evidence type="ECO:0000256" key="1">
    <source>
        <dbReference type="SAM" id="SignalP"/>
    </source>
</evidence>
<feature type="signal peptide" evidence="1">
    <location>
        <begin position="1"/>
        <end position="24"/>
    </location>
</feature>
<dbReference type="SUPFAM" id="SSF49452">
    <property type="entry name" value="Starch-binding domain-like"/>
    <property type="match status" value="1"/>
</dbReference>
<dbReference type="InterPro" id="IPR002105">
    <property type="entry name" value="Dockerin_1_rpt"/>
</dbReference>
<dbReference type="GO" id="GO:0004180">
    <property type="term" value="F:carboxypeptidase activity"/>
    <property type="evidence" value="ECO:0007669"/>
    <property type="project" value="UniProtKB-KW"/>
</dbReference>
<reference evidence="3 4" key="1">
    <citation type="submission" date="2019-03" db="EMBL/GenBank/DDBJ databases">
        <title>Genomic Encyclopedia of Type Strains, Phase IV (KMG-IV): sequencing the most valuable type-strain genomes for metagenomic binning, comparative biology and taxonomic classification.</title>
        <authorList>
            <person name="Goeker M."/>
        </authorList>
    </citation>
    <scope>NUCLEOTIDE SEQUENCE [LARGE SCALE GENOMIC DNA]</scope>
    <source>
        <strain evidence="3 4">DSM 102940</strain>
    </source>
</reference>
<dbReference type="CDD" id="cd08547">
    <property type="entry name" value="Type_II_cohesin"/>
    <property type="match status" value="1"/>
</dbReference>
<protein>
    <submittedName>
        <fullName evidence="3">Carboxypeptidase family protein</fullName>
    </submittedName>
</protein>
<dbReference type="InterPro" id="IPR008965">
    <property type="entry name" value="CBM2/CBM3_carb-bd_dom_sf"/>
</dbReference>
<dbReference type="Proteomes" id="UP000294919">
    <property type="component" value="Unassembled WGS sequence"/>
</dbReference>
<dbReference type="RefSeq" id="WP_132243304.1">
    <property type="nucleotide sequence ID" value="NZ_SLWV01000004.1"/>
</dbReference>
<dbReference type="EMBL" id="SLWV01000004">
    <property type="protein sequence ID" value="TCO78754.1"/>
    <property type="molecule type" value="Genomic_DNA"/>
</dbReference>